<evidence type="ECO:0000313" key="2">
    <source>
        <dbReference type="Proteomes" id="UP001231649"/>
    </source>
</evidence>
<organism evidence="1 2">
    <name type="scientific">Mythimna loreyi</name>
    <dbReference type="NCBI Taxonomy" id="667449"/>
    <lineage>
        <taxon>Eukaryota</taxon>
        <taxon>Metazoa</taxon>
        <taxon>Ecdysozoa</taxon>
        <taxon>Arthropoda</taxon>
        <taxon>Hexapoda</taxon>
        <taxon>Insecta</taxon>
        <taxon>Pterygota</taxon>
        <taxon>Neoptera</taxon>
        <taxon>Endopterygota</taxon>
        <taxon>Lepidoptera</taxon>
        <taxon>Glossata</taxon>
        <taxon>Ditrysia</taxon>
        <taxon>Noctuoidea</taxon>
        <taxon>Noctuidae</taxon>
        <taxon>Noctuinae</taxon>
        <taxon>Hadenini</taxon>
        <taxon>Mythimna</taxon>
    </lineage>
</organism>
<sequence length="172" mass="20147">MDYVVGSLKKWWWGGDPDAINEISGMSLRDIYHVQQSWKRIQKNSNENGFLMFFRLFEAAPETKSFFKTITNLQSKEEMKANVIFRAHIINIMSSLNNSIINLNIPEVVAVWMEKLGDVHKTRKVEKKHFLVFKDVLVNILQNDFKFSEDTLASWGKYVNFVYNHMLPRLAS</sequence>
<dbReference type="EMBL" id="CM056785">
    <property type="protein sequence ID" value="KAJ8727986.1"/>
    <property type="molecule type" value="Genomic_DNA"/>
</dbReference>
<dbReference type="Proteomes" id="UP001231649">
    <property type="component" value="Chromosome 9"/>
</dbReference>
<comment type="caution">
    <text evidence="1">The sequence shown here is derived from an EMBL/GenBank/DDBJ whole genome shotgun (WGS) entry which is preliminary data.</text>
</comment>
<accession>A0ACC2QXD9</accession>
<name>A0ACC2QXD9_9NEOP</name>
<reference evidence="1" key="1">
    <citation type="submission" date="2023-03" db="EMBL/GenBank/DDBJ databases">
        <title>Chromosome-level genomes of two armyworms, Mythimna separata and Mythimna loreyi, provide insights into the biosynthesis and reception of sex pheromones.</title>
        <authorList>
            <person name="Zhao H."/>
        </authorList>
    </citation>
    <scope>NUCLEOTIDE SEQUENCE</scope>
    <source>
        <strain evidence="1">BeijingLab</strain>
    </source>
</reference>
<protein>
    <submittedName>
        <fullName evidence="1">Uncharacterized protein</fullName>
    </submittedName>
</protein>
<keyword evidence="2" id="KW-1185">Reference proteome</keyword>
<proteinExistence type="predicted"/>
<evidence type="ECO:0000313" key="1">
    <source>
        <dbReference type="EMBL" id="KAJ8727986.1"/>
    </source>
</evidence>
<gene>
    <name evidence="1" type="ORF">PYW08_016371</name>
</gene>